<accession>A0AAD4G478</accession>
<organism evidence="2 3">
    <name type="scientific">Boletus edulis BED1</name>
    <dbReference type="NCBI Taxonomy" id="1328754"/>
    <lineage>
        <taxon>Eukaryota</taxon>
        <taxon>Fungi</taxon>
        <taxon>Dikarya</taxon>
        <taxon>Basidiomycota</taxon>
        <taxon>Agaricomycotina</taxon>
        <taxon>Agaricomycetes</taxon>
        <taxon>Agaricomycetidae</taxon>
        <taxon>Boletales</taxon>
        <taxon>Boletineae</taxon>
        <taxon>Boletaceae</taxon>
        <taxon>Boletoideae</taxon>
        <taxon>Boletus</taxon>
    </lineage>
</organism>
<keyword evidence="1" id="KW-0175">Coiled coil</keyword>
<comment type="caution">
    <text evidence="2">The sequence shown here is derived from an EMBL/GenBank/DDBJ whole genome shotgun (WGS) entry which is preliminary data.</text>
</comment>
<feature type="non-terminal residue" evidence="2">
    <location>
        <position position="1"/>
    </location>
</feature>
<evidence type="ECO:0000256" key="1">
    <source>
        <dbReference type="SAM" id="Coils"/>
    </source>
</evidence>
<proteinExistence type="predicted"/>
<name>A0AAD4G478_BOLED</name>
<gene>
    <name evidence="2" type="ORF">L210DRAFT_3435622</name>
</gene>
<dbReference type="EMBL" id="WHUW01000535">
    <property type="protein sequence ID" value="KAF8414422.1"/>
    <property type="molecule type" value="Genomic_DNA"/>
</dbReference>
<keyword evidence="3" id="KW-1185">Reference proteome</keyword>
<reference evidence="2" key="2">
    <citation type="journal article" date="2020" name="Nat. Commun.">
        <title>Large-scale genome sequencing of mycorrhizal fungi provides insights into the early evolution of symbiotic traits.</title>
        <authorList>
            <person name="Miyauchi S."/>
            <person name="Kiss E."/>
            <person name="Kuo A."/>
            <person name="Drula E."/>
            <person name="Kohler A."/>
            <person name="Sanchez-Garcia M."/>
            <person name="Morin E."/>
            <person name="Andreopoulos B."/>
            <person name="Barry K.W."/>
            <person name="Bonito G."/>
            <person name="Buee M."/>
            <person name="Carver A."/>
            <person name="Chen C."/>
            <person name="Cichocki N."/>
            <person name="Clum A."/>
            <person name="Culley D."/>
            <person name="Crous P.W."/>
            <person name="Fauchery L."/>
            <person name="Girlanda M."/>
            <person name="Hayes R.D."/>
            <person name="Keri Z."/>
            <person name="LaButti K."/>
            <person name="Lipzen A."/>
            <person name="Lombard V."/>
            <person name="Magnuson J."/>
            <person name="Maillard F."/>
            <person name="Murat C."/>
            <person name="Nolan M."/>
            <person name="Ohm R.A."/>
            <person name="Pangilinan J."/>
            <person name="Pereira M.F."/>
            <person name="Perotto S."/>
            <person name="Peter M."/>
            <person name="Pfister S."/>
            <person name="Riley R."/>
            <person name="Sitrit Y."/>
            <person name="Stielow J.B."/>
            <person name="Szollosi G."/>
            <person name="Zifcakova L."/>
            <person name="Stursova M."/>
            <person name="Spatafora J.W."/>
            <person name="Tedersoo L."/>
            <person name="Vaario L.M."/>
            <person name="Yamada A."/>
            <person name="Yan M."/>
            <person name="Wang P."/>
            <person name="Xu J."/>
            <person name="Bruns T."/>
            <person name="Baldrian P."/>
            <person name="Vilgalys R."/>
            <person name="Dunand C."/>
            <person name="Henrissat B."/>
            <person name="Grigoriev I.V."/>
            <person name="Hibbett D."/>
            <person name="Nagy L.G."/>
            <person name="Martin F.M."/>
        </authorList>
    </citation>
    <scope>NUCLEOTIDE SEQUENCE</scope>
    <source>
        <strain evidence="2">BED1</strain>
    </source>
</reference>
<sequence length="145" mass="17215">IMADPNLEVCPDYALPEFEDARRILTVDGKTEAKAIALLEILWALSHTRNIENWQRQQEADAEAERNRIALAEQEAKQQRALRDEEERKKYKNKFIPIPDRPLPNTPLILLPQHVRTKLRKGDYVPLYFFYQQWYSRSRGRGLRR</sequence>
<reference evidence="2" key="1">
    <citation type="submission" date="2019-10" db="EMBL/GenBank/DDBJ databases">
        <authorList>
            <consortium name="DOE Joint Genome Institute"/>
            <person name="Kuo A."/>
            <person name="Miyauchi S."/>
            <person name="Kiss E."/>
            <person name="Drula E."/>
            <person name="Kohler A."/>
            <person name="Sanchez-Garcia M."/>
            <person name="Andreopoulos B."/>
            <person name="Barry K.W."/>
            <person name="Bonito G."/>
            <person name="Buee M."/>
            <person name="Carver A."/>
            <person name="Chen C."/>
            <person name="Cichocki N."/>
            <person name="Clum A."/>
            <person name="Culley D."/>
            <person name="Crous P.W."/>
            <person name="Fauchery L."/>
            <person name="Girlanda M."/>
            <person name="Hayes R."/>
            <person name="Keri Z."/>
            <person name="LaButti K."/>
            <person name="Lipzen A."/>
            <person name="Lombard V."/>
            <person name="Magnuson J."/>
            <person name="Maillard F."/>
            <person name="Morin E."/>
            <person name="Murat C."/>
            <person name="Nolan M."/>
            <person name="Ohm R."/>
            <person name="Pangilinan J."/>
            <person name="Pereira M."/>
            <person name="Perotto S."/>
            <person name="Peter M."/>
            <person name="Riley R."/>
            <person name="Sitrit Y."/>
            <person name="Stielow B."/>
            <person name="Szollosi G."/>
            <person name="Zifcakova L."/>
            <person name="Stursova M."/>
            <person name="Spatafora J.W."/>
            <person name="Tedersoo L."/>
            <person name="Vaario L.-M."/>
            <person name="Yamada A."/>
            <person name="Yan M."/>
            <person name="Wang P."/>
            <person name="Xu J."/>
            <person name="Bruns T."/>
            <person name="Baldrian P."/>
            <person name="Vilgalys R."/>
            <person name="Henrissat B."/>
            <person name="Grigoriev I.V."/>
            <person name="Hibbett D."/>
            <person name="Nagy L.G."/>
            <person name="Martin F.M."/>
        </authorList>
    </citation>
    <scope>NUCLEOTIDE SEQUENCE</scope>
    <source>
        <strain evidence="2">BED1</strain>
    </source>
</reference>
<evidence type="ECO:0000313" key="2">
    <source>
        <dbReference type="EMBL" id="KAF8414422.1"/>
    </source>
</evidence>
<dbReference type="AlphaFoldDB" id="A0AAD4G478"/>
<feature type="coiled-coil region" evidence="1">
    <location>
        <begin position="55"/>
        <end position="89"/>
    </location>
</feature>
<dbReference type="Proteomes" id="UP001194468">
    <property type="component" value="Unassembled WGS sequence"/>
</dbReference>
<protein>
    <submittedName>
        <fullName evidence="2">Uncharacterized protein</fullName>
    </submittedName>
</protein>
<evidence type="ECO:0000313" key="3">
    <source>
        <dbReference type="Proteomes" id="UP001194468"/>
    </source>
</evidence>